<accession>A0ACC2FHX6</accession>
<protein>
    <submittedName>
        <fullName evidence="1">Uncharacterized protein</fullName>
    </submittedName>
</protein>
<comment type="caution">
    <text evidence="1">The sequence shown here is derived from an EMBL/GenBank/DDBJ whole genome shotgun (WGS) entry which is preliminary data.</text>
</comment>
<name>A0ACC2FHX6_DALPE</name>
<keyword evidence="2" id="KW-1185">Reference proteome</keyword>
<evidence type="ECO:0000313" key="1">
    <source>
        <dbReference type="EMBL" id="KAJ7990870.1"/>
    </source>
</evidence>
<gene>
    <name evidence="1" type="ORF">DPEC_G00291390</name>
</gene>
<sequence>MADKQFPSDFWLSSSVHLQNRSLQRWNAKINRRPRSVPLIHDSRERLLARVPNGALRPAVVHSIGPGGSDQKQCSVQELGRRVGSRGGFGDGDTAEISLGHRVPGLAEERNHSCVCGAVVIGNASQL</sequence>
<reference evidence="1" key="1">
    <citation type="submission" date="2021-05" db="EMBL/GenBank/DDBJ databases">
        <authorList>
            <person name="Pan Q."/>
            <person name="Jouanno E."/>
            <person name="Zahm M."/>
            <person name="Klopp C."/>
            <person name="Cabau C."/>
            <person name="Louis A."/>
            <person name="Berthelot C."/>
            <person name="Parey E."/>
            <person name="Roest Crollius H."/>
            <person name="Montfort J."/>
            <person name="Robinson-Rechavi M."/>
            <person name="Bouchez O."/>
            <person name="Lampietro C."/>
            <person name="Lopez Roques C."/>
            <person name="Donnadieu C."/>
            <person name="Postlethwait J."/>
            <person name="Bobe J."/>
            <person name="Dillon D."/>
            <person name="Chandos A."/>
            <person name="von Hippel F."/>
            <person name="Guiguen Y."/>
        </authorList>
    </citation>
    <scope>NUCLEOTIDE SEQUENCE</scope>
    <source>
        <strain evidence="1">YG-Jan2019</strain>
    </source>
</reference>
<proteinExistence type="predicted"/>
<dbReference type="EMBL" id="CM055754">
    <property type="protein sequence ID" value="KAJ7990870.1"/>
    <property type="molecule type" value="Genomic_DNA"/>
</dbReference>
<organism evidence="1 2">
    <name type="scientific">Dallia pectoralis</name>
    <name type="common">Alaska blackfish</name>
    <dbReference type="NCBI Taxonomy" id="75939"/>
    <lineage>
        <taxon>Eukaryota</taxon>
        <taxon>Metazoa</taxon>
        <taxon>Chordata</taxon>
        <taxon>Craniata</taxon>
        <taxon>Vertebrata</taxon>
        <taxon>Euteleostomi</taxon>
        <taxon>Actinopterygii</taxon>
        <taxon>Neopterygii</taxon>
        <taxon>Teleostei</taxon>
        <taxon>Protacanthopterygii</taxon>
        <taxon>Esociformes</taxon>
        <taxon>Umbridae</taxon>
        <taxon>Dallia</taxon>
    </lineage>
</organism>
<dbReference type="Proteomes" id="UP001157502">
    <property type="component" value="Chromosome 27"/>
</dbReference>
<evidence type="ECO:0000313" key="2">
    <source>
        <dbReference type="Proteomes" id="UP001157502"/>
    </source>
</evidence>